<name>A0A1W1CD28_9ZZZZ</name>
<dbReference type="InterPro" id="IPR000836">
    <property type="entry name" value="PRTase_dom"/>
</dbReference>
<proteinExistence type="predicted"/>
<sequence length="231" mass="26689">MKDKIVETALFEDREDAFKQLLPLINIDYKDLDNTVIIAISKAGIYLAYHLSKALKVRMNILLSEDISAPNNPELSIAMISETEEMVIHKPYIESFGIDKDYIYSQASHQYEHKVLKHIYRYRKGIPLEPLQGKNIILVDECIESGLTMMVALKSMIELDVRSLYVAVPILDKSIYPNLLTLCDGVFCPHQIDHYISIEYYYKNEEELDFALIEKMIEDSGILNDNKHIKE</sequence>
<dbReference type="EMBL" id="FPHG01000062">
    <property type="protein sequence ID" value="SFV63699.1"/>
    <property type="molecule type" value="Genomic_DNA"/>
</dbReference>
<dbReference type="Gene3D" id="3.30.1310.20">
    <property type="entry name" value="PRTase-like"/>
    <property type="match status" value="1"/>
</dbReference>
<dbReference type="AlphaFoldDB" id="A0A1W1CD28"/>
<dbReference type="Pfam" id="PF00156">
    <property type="entry name" value="Pribosyltran"/>
    <property type="match status" value="1"/>
</dbReference>
<evidence type="ECO:0000313" key="2">
    <source>
        <dbReference type="EMBL" id="SFV63699.1"/>
    </source>
</evidence>
<protein>
    <recommendedName>
        <fullName evidence="1">Phosphoribosyltransferase domain-containing protein</fullName>
    </recommendedName>
</protein>
<feature type="domain" description="Phosphoribosyltransferase" evidence="1">
    <location>
        <begin position="30"/>
        <end position="190"/>
    </location>
</feature>
<dbReference type="SUPFAM" id="SSF53271">
    <property type="entry name" value="PRTase-like"/>
    <property type="match status" value="1"/>
</dbReference>
<dbReference type="CDD" id="cd06223">
    <property type="entry name" value="PRTases_typeI"/>
    <property type="match status" value="1"/>
</dbReference>
<organism evidence="2">
    <name type="scientific">hydrothermal vent metagenome</name>
    <dbReference type="NCBI Taxonomy" id="652676"/>
    <lineage>
        <taxon>unclassified sequences</taxon>
        <taxon>metagenomes</taxon>
        <taxon>ecological metagenomes</taxon>
    </lineage>
</organism>
<reference evidence="2" key="1">
    <citation type="submission" date="2016-10" db="EMBL/GenBank/DDBJ databases">
        <authorList>
            <person name="de Groot N.N."/>
        </authorList>
    </citation>
    <scope>NUCLEOTIDE SEQUENCE</scope>
</reference>
<gene>
    <name evidence="2" type="ORF">MNB_SV-9-1341</name>
</gene>
<dbReference type="Gene3D" id="3.40.50.2020">
    <property type="match status" value="1"/>
</dbReference>
<evidence type="ECO:0000259" key="1">
    <source>
        <dbReference type="Pfam" id="PF00156"/>
    </source>
</evidence>
<dbReference type="InterPro" id="IPR029057">
    <property type="entry name" value="PRTase-like"/>
</dbReference>
<accession>A0A1W1CD28</accession>